<feature type="chain" id="PRO_5044773712" description="Diatom pyrenoid component 2 domain-containing protein" evidence="2">
    <location>
        <begin position="22"/>
        <end position="561"/>
    </location>
</feature>
<reference evidence="4 5" key="1">
    <citation type="journal article" date="2020" name="G3 (Bethesda)">
        <title>Improved Reference Genome for Cyclotella cryptica CCMP332, a Model for Cell Wall Morphogenesis, Salinity Adaptation, and Lipid Production in Diatoms (Bacillariophyta).</title>
        <authorList>
            <person name="Roberts W.R."/>
            <person name="Downey K.M."/>
            <person name="Ruck E.C."/>
            <person name="Traller J.C."/>
            <person name="Alverson A.J."/>
        </authorList>
    </citation>
    <scope>NUCLEOTIDE SEQUENCE [LARGE SCALE GENOMIC DNA]</scope>
    <source>
        <strain evidence="4 5">CCMP332</strain>
    </source>
</reference>
<keyword evidence="5" id="KW-1185">Reference proteome</keyword>
<proteinExistence type="predicted"/>
<feature type="compositionally biased region" description="Low complexity" evidence="1">
    <location>
        <begin position="445"/>
        <end position="462"/>
    </location>
</feature>
<evidence type="ECO:0000259" key="3">
    <source>
        <dbReference type="Pfam" id="PF25195"/>
    </source>
</evidence>
<feature type="signal peptide" evidence="2">
    <location>
        <begin position="1"/>
        <end position="21"/>
    </location>
</feature>
<sequence>MKLKLAPCLLLSVLQCDPATAFTTPSHAASIQTFLSNSYNYHDSEEYYHEDGYYYQQHSIPNEPDVDFSRRDASGAFFRGLTAAGAVGAASSVLRPQWARAAEFSDGNFGSTTSGLPPAAAADAAPVTSSPAQQVAEAASTSMNYATMQYRNSLAEMDPNILAAGAVATVGFFGVAGAMQQDPQEDSTTAAPAAASTASTSPPKPAAEKPKWHEPPTPYGILNKNQNPFAEKAATPIVPKVTPGAPPPGPYGLAAGRNYWDGKVLQTAAELPKPPPPPKPAQPAPPAAPAVAQTTNGKETRKWYEPPTPYGILNKDKNPFLKDIQQYCEPGKVSQPCTDSIKGYLSDLSASGATASGEAAGAIVGYLDSLGGKKSSSSNAAVGNAAFTNYLDALSGSAASTSPAEAVIDALSNGSTPSPASAQAVKEYLDSLNIAKKPAVTGMVMTPPKKMPTPSSSSSESYSAYDNRLTSIENRVSTLEDRVNDLPDEVYNRMEEWRSRQESKLDGEVGRLVGMMNSKVNGTPVNGASPVPPSQPPPPPPAVSMGKRGRGMGGYLDSLNP</sequence>
<organism evidence="4 5">
    <name type="scientific">Cyclotella cryptica</name>
    <dbReference type="NCBI Taxonomy" id="29204"/>
    <lineage>
        <taxon>Eukaryota</taxon>
        <taxon>Sar</taxon>
        <taxon>Stramenopiles</taxon>
        <taxon>Ochrophyta</taxon>
        <taxon>Bacillariophyta</taxon>
        <taxon>Coscinodiscophyceae</taxon>
        <taxon>Thalassiosirophycidae</taxon>
        <taxon>Stephanodiscales</taxon>
        <taxon>Stephanodiscaceae</taxon>
        <taxon>Cyclotella</taxon>
    </lineage>
</organism>
<dbReference type="InterPro" id="IPR057486">
    <property type="entry name" value="DPC2"/>
</dbReference>
<feature type="region of interest" description="Disordered" evidence="1">
    <location>
        <begin position="443"/>
        <end position="462"/>
    </location>
</feature>
<keyword evidence="2" id="KW-0732">Signal</keyword>
<feature type="domain" description="Diatom pyrenoid component 2" evidence="3">
    <location>
        <begin position="323"/>
        <end position="407"/>
    </location>
</feature>
<protein>
    <recommendedName>
        <fullName evidence="3">Diatom pyrenoid component 2 domain-containing protein</fullName>
    </recommendedName>
</protein>
<feature type="domain" description="Diatom pyrenoid component 2" evidence="3">
    <location>
        <begin position="408"/>
        <end position="436"/>
    </location>
</feature>
<dbReference type="EMBL" id="JABMIG020000027">
    <property type="protein sequence ID" value="KAL3801365.1"/>
    <property type="molecule type" value="Genomic_DNA"/>
</dbReference>
<feature type="compositionally biased region" description="Pro residues" evidence="1">
    <location>
        <begin position="272"/>
        <end position="288"/>
    </location>
</feature>
<evidence type="ECO:0000256" key="2">
    <source>
        <dbReference type="SAM" id="SignalP"/>
    </source>
</evidence>
<dbReference type="Pfam" id="PF25195">
    <property type="entry name" value="DPC2"/>
    <property type="match status" value="2"/>
</dbReference>
<dbReference type="AlphaFoldDB" id="A0ABD3QM48"/>
<accession>A0ABD3QM48</accession>
<comment type="caution">
    <text evidence="4">The sequence shown here is derived from an EMBL/GenBank/DDBJ whole genome shotgun (WGS) entry which is preliminary data.</text>
</comment>
<feature type="compositionally biased region" description="Low complexity" evidence="1">
    <location>
        <begin position="187"/>
        <end position="201"/>
    </location>
</feature>
<gene>
    <name evidence="4" type="ORF">HJC23_006975</name>
</gene>
<evidence type="ECO:0000313" key="5">
    <source>
        <dbReference type="Proteomes" id="UP001516023"/>
    </source>
</evidence>
<feature type="region of interest" description="Disordered" evidence="1">
    <location>
        <begin position="518"/>
        <end position="561"/>
    </location>
</feature>
<feature type="region of interest" description="Disordered" evidence="1">
    <location>
        <begin position="270"/>
        <end position="309"/>
    </location>
</feature>
<name>A0ABD3QM48_9STRA</name>
<evidence type="ECO:0000256" key="1">
    <source>
        <dbReference type="SAM" id="MobiDB-lite"/>
    </source>
</evidence>
<dbReference type="Proteomes" id="UP001516023">
    <property type="component" value="Unassembled WGS sequence"/>
</dbReference>
<evidence type="ECO:0000313" key="4">
    <source>
        <dbReference type="EMBL" id="KAL3801365.1"/>
    </source>
</evidence>
<feature type="compositionally biased region" description="Pro residues" evidence="1">
    <location>
        <begin position="530"/>
        <end position="542"/>
    </location>
</feature>
<feature type="region of interest" description="Disordered" evidence="1">
    <location>
        <begin position="181"/>
        <end position="221"/>
    </location>
</feature>